<dbReference type="EMBL" id="JBHSNC010000056">
    <property type="protein sequence ID" value="MFC5531956.1"/>
    <property type="molecule type" value="Genomic_DNA"/>
</dbReference>
<sequence>MSDLSFRYYMQIESPETERLFQEGMNASGYFAFYTFAEQFREGLRHYDEADRESYGRLIRLGRELFPDPSKFSPSFREVWDEFDRIYASKNEALAAIPPSERDGEWQVLIDNPYVTQQVVCYPSLSFLEGSYLYAYFQRELKPNELLRLQKVTHCLSAKGSMEESFFPST</sequence>
<proteinExistence type="predicted"/>
<comment type="caution">
    <text evidence="1">The sequence shown here is derived from an EMBL/GenBank/DDBJ whole genome shotgun (WGS) entry which is preliminary data.</text>
</comment>
<reference evidence="2" key="1">
    <citation type="journal article" date="2019" name="Int. J. Syst. Evol. Microbiol.">
        <title>The Global Catalogue of Microorganisms (GCM) 10K type strain sequencing project: providing services to taxonomists for standard genome sequencing and annotation.</title>
        <authorList>
            <consortium name="The Broad Institute Genomics Platform"/>
            <consortium name="The Broad Institute Genome Sequencing Center for Infectious Disease"/>
            <person name="Wu L."/>
            <person name="Ma J."/>
        </authorList>
    </citation>
    <scope>NUCLEOTIDE SEQUENCE [LARGE SCALE GENOMIC DNA]</scope>
    <source>
        <strain evidence="2">CGMCC 1.18578</strain>
    </source>
</reference>
<dbReference type="RefSeq" id="WP_378113913.1">
    <property type="nucleotide sequence ID" value="NZ_JBHSNC010000056.1"/>
</dbReference>
<name>A0ABW0R5E0_9BACL</name>
<evidence type="ECO:0000313" key="2">
    <source>
        <dbReference type="Proteomes" id="UP001596108"/>
    </source>
</evidence>
<evidence type="ECO:0000313" key="1">
    <source>
        <dbReference type="EMBL" id="MFC5531956.1"/>
    </source>
</evidence>
<protein>
    <submittedName>
        <fullName evidence="1">Uncharacterized protein</fullName>
    </submittedName>
</protein>
<dbReference type="Proteomes" id="UP001596108">
    <property type="component" value="Unassembled WGS sequence"/>
</dbReference>
<accession>A0ABW0R5E0</accession>
<keyword evidence="2" id="KW-1185">Reference proteome</keyword>
<gene>
    <name evidence="1" type="ORF">ACFPQ4_21280</name>
</gene>
<organism evidence="1 2">
    <name type="scientific">Cohnella yongneupensis</name>
    <dbReference type="NCBI Taxonomy" id="425006"/>
    <lineage>
        <taxon>Bacteria</taxon>
        <taxon>Bacillati</taxon>
        <taxon>Bacillota</taxon>
        <taxon>Bacilli</taxon>
        <taxon>Bacillales</taxon>
        <taxon>Paenibacillaceae</taxon>
        <taxon>Cohnella</taxon>
    </lineage>
</organism>